<dbReference type="Pfam" id="PF20408">
    <property type="entry name" value="Abhydrolase_11"/>
    <property type="match status" value="1"/>
</dbReference>
<sequence>MRAAGLLLTPGSNGDPDHPPLVAVQAAVEARTGVPVRRFGFGSPGRGGRGPAPARTAVARIRAEADRWAAELGVEPGRLLLGGRSFGGRMASVAVAAGQAAAGLVLLSYPLHPPGRRDGWRVEHLPRIEVPVLAVSGANDPYGSPEELSVAFADLGGPVQHVTVAGAHVPRDPQEVADAVAAWVAASSGQSQPGPSG</sequence>
<dbReference type="PANTHER" id="PTHR13136">
    <property type="entry name" value="TESTIS DEVELOPMENT PROTEIN PRTD"/>
    <property type="match status" value="1"/>
</dbReference>
<dbReference type="SUPFAM" id="SSF53474">
    <property type="entry name" value="alpha/beta-Hydrolases"/>
    <property type="match status" value="1"/>
</dbReference>
<dbReference type="Proteomes" id="UP001232536">
    <property type="component" value="Unassembled WGS sequence"/>
</dbReference>
<gene>
    <name evidence="2" type="ORF">Q6348_00875</name>
</gene>
<dbReference type="EMBL" id="JAUQYP010000001">
    <property type="protein sequence ID" value="MDO8105748.1"/>
    <property type="molecule type" value="Genomic_DNA"/>
</dbReference>
<accession>A0ABT9D994</accession>
<dbReference type="Gene3D" id="3.40.50.1820">
    <property type="entry name" value="alpha/beta hydrolase"/>
    <property type="match status" value="2"/>
</dbReference>
<evidence type="ECO:0000313" key="2">
    <source>
        <dbReference type="EMBL" id="MDO8105748.1"/>
    </source>
</evidence>
<feature type="domain" description="KANL3/Tex30 alpha/beta hydrolase-like" evidence="1">
    <location>
        <begin position="4"/>
        <end position="159"/>
    </location>
</feature>
<dbReference type="InterPro" id="IPR026555">
    <property type="entry name" value="NSL3/Tex30"/>
</dbReference>
<dbReference type="GO" id="GO:0016787">
    <property type="term" value="F:hydrolase activity"/>
    <property type="evidence" value="ECO:0007669"/>
    <property type="project" value="UniProtKB-KW"/>
</dbReference>
<name>A0ABT9D994_9CELL</name>
<proteinExistence type="predicted"/>
<dbReference type="PANTHER" id="PTHR13136:SF11">
    <property type="entry name" value="TESTIS-EXPRESSED PROTEIN 30"/>
    <property type="match status" value="1"/>
</dbReference>
<evidence type="ECO:0000313" key="3">
    <source>
        <dbReference type="Proteomes" id="UP001232536"/>
    </source>
</evidence>
<dbReference type="InterPro" id="IPR029058">
    <property type="entry name" value="AB_hydrolase_fold"/>
</dbReference>
<dbReference type="InterPro" id="IPR046879">
    <property type="entry name" value="KANL3/Tex30_Abhydrolase"/>
</dbReference>
<protein>
    <submittedName>
        <fullName evidence="2">Dienelactone hydrolase</fullName>
    </submittedName>
</protein>
<keyword evidence="2" id="KW-0378">Hydrolase</keyword>
<dbReference type="RefSeq" id="WP_304599455.1">
    <property type="nucleotide sequence ID" value="NZ_JAUQYP010000001.1"/>
</dbReference>
<comment type="caution">
    <text evidence="2">The sequence shown here is derived from an EMBL/GenBank/DDBJ whole genome shotgun (WGS) entry which is preliminary data.</text>
</comment>
<reference evidence="2 3" key="1">
    <citation type="submission" date="2023-07" db="EMBL/GenBank/DDBJ databases">
        <title>Description of novel actinomycetes strains, isolated from tidal flat sediment.</title>
        <authorList>
            <person name="Lu C."/>
        </authorList>
    </citation>
    <scope>NUCLEOTIDE SEQUENCE [LARGE SCALE GENOMIC DNA]</scope>
    <source>
        <strain evidence="2 3">SYSU T00b441</strain>
    </source>
</reference>
<evidence type="ECO:0000259" key="1">
    <source>
        <dbReference type="Pfam" id="PF20408"/>
    </source>
</evidence>
<keyword evidence="3" id="KW-1185">Reference proteome</keyword>
<organism evidence="2 3">
    <name type="scientific">Actinotalea lenta</name>
    <dbReference type="NCBI Taxonomy" id="3064654"/>
    <lineage>
        <taxon>Bacteria</taxon>
        <taxon>Bacillati</taxon>
        <taxon>Actinomycetota</taxon>
        <taxon>Actinomycetes</taxon>
        <taxon>Micrococcales</taxon>
        <taxon>Cellulomonadaceae</taxon>
        <taxon>Actinotalea</taxon>
    </lineage>
</organism>